<reference evidence="2" key="1">
    <citation type="submission" date="2021-02" db="EMBL/GenBank/DDBJ databases">
        <title>Infant gut strain persistence is associated with maternal origin, phylogeny, and functional potential including surface adhesion and iron acquisition.</title>
        <authorList>
            <person name="Lou Y.C."/>
        </authorList>
    </citation>
    <scope>NUCLEOTIDE SEQUENCE</scope>
    <source>
        <strain evidence="2">L3_101_000M1_dasL3_101_000M1_concoct_87</strain>
    </source>
</reference>
<gene>
    <name evidence="2" type="ORF">KHY36_08555</name>
</gene>
<evidence type="ECO:0000256" key="1">
    <source>
        <dbReference type="SAM" id="Phobius"/>
    </source>
</evidence>
<dbReference type="EMBL" id="JAGZGG010000018">
    <property type="protein sequence ID" value="MBS5332562.1"/>
    <property type="molecule type" value="Genomic_DNA"/>
</dbReference>
<accession>A0A943DDP6</accession>
<organism evidence="2 3">
    <name type="scientific">Subdoligranulum variabile</name>
    <dbReference type="NCBI Taxonomy" id="214851"/>
    <lineage>
        <taxon>Bacteria</taxon>
        <taxon>Bacillati</taxon>
        <taxon>Bacillota</taxon>
        <taxon>Clostridia</taxon>
        <taxon>Eubacteriales</taxon>
        <taxon>Oscillospiraceae</taxon>
        <taxon>Subdoligranulum</taxon>
    </lineage>
</organism>
<feature type="transmembrane region" description="Helical" evidence="1">
    <location>
        <begin position="6"/>
        <end position="24"/>
    </location>
</feature>
<keyword evidence="1" id="KW-1133">Transmembrane helix</keyword>
<sequence>MDKLYWGAVAIFAIGWYIEQRMYVDGYTRRKRDLYKPIDYLGLFSIGEFVGYLIRSLVAPAFVWFPDILLGLPDNLIQAIAAVWLVVMSIFVPTVIERAIDGF</sequence>
<evidence type="ECO:0000313" key="3">
    <source>
        <dbReference type="Proteomes" id="UP000759273"/>
    </source>
</evidence>
<name>A0A943DDP6_9FIRM</name>
<feature type="transmembrane region" description="Helical" evidence="1">
    <location>
        <begin position="76"/>
        <end position="96"/>
    </location>
</feature>
<feature type="transmembrane region" description="Helical" evidence="1">
    <location>
        <begin position="40"/>
        <end position="64"/>
    </location>
</feature>
<comment type="caution">
    <text evidence="2">The sequence shown here is derived from an EMBL/GenBank/DDBJ whole genome shotgun (WGS) entry which is preliminary data.</text>
</comment>
<dbReference type="Proteomes" id="UP000759273">
    <property type="component" value="Unassembled WGS sequence"/>
</dbReference>
<proteinExistence type="predicted"/>
<keyword evidence="1" id="KW-0472">Membrane</keyword>
<dbReference type="AlphaFoldDB" id="A0A943DDP6"/>
<evidence type="ECO:0000313" key="2">
    <source>
        <dbReference type="EMBL" id="MBS5332562.1"/>
    </source>
</evidence>
<protein>
    <submittedName>
        <fullName evidence="2">Uncharacterized protein</fullName>
    </submittedName>
</protein>
<keyword evidence="1" id="KW-0812">Transmembrane</keyword>